<evidence type="ECO:0000256" key="3">
    <source>
        <dbReference type="RuleBase" id="RU361235"/>
    </source>
</evidence>
<dbReference type="EMBL" id="JAGPXC010000004">
    <property type="protein sequence ID" value="KAH6654742.1"/>
    <property type="molecule type" value="Genomic_DNA"/>
</dbReference>
<dbReference type="InterPro" id="IPR002018">
    <property type="entry name" value="CarbesteraseB"/>
</dbReference>
<dbReference type="InterPro" id="IPR019826">
    <property type="entry name" value="Carboxylesterase_B_AS"/>
</dbReference>
<evidence type="ECO:0000259" key="4">
    <source>
        <dbReference type="Pfam" id="PF00135"/>
    </source>
</evidence>
<keyword evidence="6" id="KW-1185">Reference proteome</keyword>
<proteinExistence type="inferred from homology"/>
<dbReference type="Pfam" id="PF00135">
    <property type="entry name" value="COesterase"/>
    <property type="match status" value="1"/>
</dbReference>
<keyword evidence="2 3" id="KW-0378">Hydrolase</keyword>
<sequence>MYLRTLIVAGLASLIHANSKDLTIDLGYETYTGVHNQLSGLNIWRGIRYAAAPIGDLRFRGPVEPEITGNSAQADNFGPPCFQSTAIGVPYYPPNAIANEDCLFLNIYAPDGAKDLPVYVYIHGGGYGLGDGRQDLSALINENENSFLGVSLNYRLGALGFLSSEDVKENGVLNAGLLDQQFALEWIQKNIHLFGGNKSEVTIYGISAGAGSVLHHSLAYGGTQGNKLFKNGMAASPWLSRQYKYNDDFPTSLYEQFARLSGCGEENDKLSCLRGKDNETLQRANNETNYAGPYGWWSFTPVIDGSFIQSLPSQQLFEKKEVNGQNMWVSYNADESPWFVPRTVATEEDLLDLLHVSFPHFDEDDIASILEVYSLSEYGKNSSNPRLATAGDSGPTAVDVSPFAIGNQQRAYVIIAESSYHCPSYWLASSFTEDSAKSSYVHTYTNPPALHGLDLYAYLGQSDGPPSLLGQPLPNQGPDFAHAWRRMLGAYIKTGSPNIPCGVAKNPHSDVLSNWPKWGENRLVNFNQTGGTPTLEDVLGLHIWNITINNGPGLENAFREVDAETWEGGRGKRCDFWKHMASKVPM</sequence>
<dbReference type="PANTHER" id="PTHR11559">
    <property type="entry name" value="CARBOXYLESTERASE"/>
    <property type="match status" value="1"/>
</dbReference>
<dbReference type="PROSITE" id="PS00941">
    <property type="entry name" value="CARBOXYLESTERASE_B_2"/>
    <property type="match status" value="1"/>
</dbReference>
<dbReference type="RefSeq" id="XP_045959012.1">
    <property type="nucleotide sequence ID" value="XM_046097953.1"/>
</dbReference>
<protein>
    <recommendedName>
        <fullName evidence="3">Carboxylic ester hydrolase</fullName>
        <ecNumber evidence="3">3.1.1.-</ecNumber>
    </recommendedName>
</protein>
<dbReference type="GO" id="GO:0016787">
    <property type="term" value="F:hydrolase activity"/>
    <property type="evidence" value="ECO:0007669"/>
    <property type="project" value="UniProtKB-KW"/>
</dbReference>
<dbReference type="AlphaFoldDB" id="A0A9P8UML8"/>
<reference evidence="5" key="1">
    <citation type="journal article" date="2021" name="Nat. Commun.">
        <title>Genetic determinants of endophytism in the Arabidopsis root mycobiome.</title>
        <authorList>
            <person name="Mesny F."/>
            <person name="Miyauchi S."/>
            <person name="Thiergart T."/>
            <person name="Pickel B."/>
            <person name="Atanasova L."/>
            <person name="Karlsson M."/>
            <person name="Huettel B."/>
            <person name="Barry K.W."/>
            <person name="Haridas S."/>
            <person name="Chen C."/>
            <person name="Bauer D."/>
            <person name="Andreopoulos W."/>
            <person name="Pangilinan J."/>
            <person name="LaButti K."/>
            <person name="Riley R."/>
            <person name="Lipzen A."/>
            <person name="Clum A."/>
            <person name="Drula E."/>
            <person name="Henrissat B."/>
            <person name="Kohler A."/>
            <person name="Grigoriev I.V."/>
            <person name="Martin F.M."/>
            <person name="Hacquard S."/>
        </authorList>
    </citation>
    <scope>NUCLEOTIDE SEQUENCE</scope>
    <source>
        <strain evidence="5">MPI-SDFR-AT-0073</strain>
    </source>
</reference>
<dbReference type="GeneID" id="70126845"/>
<evidence type="ECO:0000313" key="6">
    <source>
        <dbReference type="Proteomes" id="UP000758603"/>
    </source>
</evidence>
<feature type="chain" id="PRO_5040546852" description="Carboxylic ester hydrolase" evidence="3">
    <location>
        <begin position="18"/>
        <end position="586"/>
    </location>
</feature>
<accession>A0A9P8UML8</accession>
<keyword evidence="3" id="KW-0732">Signal</keyword>
<dbReference type="Proteomes" id="UP000758603">
    <property type="component" value="Unassembled WGS sequence"/>
</dbReference>
<evidence type="ECO:0000256" key="1">
    <source>
        <dbReference type="ARBA" id="ARBA00005964"/>
    </source>
</evidence>
<dbReference type="OrthoDB" id="408631at2759"/>
<feature type="signal peptide" evidence="3">
    <location>
        <begin position="1"/>
        <end position="17"/>
    </location>
</feature>
<evidence type="ECO:0000256" key="2">
    <source>
        <dbReference type="ARBA" id="ARBA00022801"/>
    </source>
</evidence>
<dbReference type="InterPro" id="IPR029058">
    <property type="entry name" value="AB_hydrolase_fold"/>
</dbReference>
<dbReference type="SUPFAM" id="SSF53474">
    <property type="entry name" value="alpha/beta-Hydrolases"/>
    <property type="match status" value="1"/>
</dbReference>
<evidence type="ECO:0000313" key="5">
    <source>
        <dbReference type="EMBL" id="KAH6654742.1"/>
    </source>
</evidence>
<comment type="similarity">
    <text evidence="1 3">Belongs to the type-B carboxylesterase/lipase family.</text>
</comment>
<feature type="domain" description="Carboxylesterase type B" evidence="4">
    <location>
        <begin position="40"/>
        <end position="520"/>
    </location>
</feature>
<dbReference type="InterPro" id="IPR050309">
    <property type="entry name" value="Type-B_Carboxylest/Lipase"/>
</dbReference>
<gene>
    <name evidence="5" type="ORF">BKA67DRAFT_517893</name>
</gene>
<dbReference type="Gene3D" id="3.40.50.1820">
    <property type="entry name" value="alpha/beta hydrolase"/>
    <property type="match status" value="1"/>
</dbReference>
<comment type="caution">
    <text evidence="5">The sequence shown here is derived from an EMBL/GenBank/DDBJ whole genome shotgun (WGS) entry which is preliminary data.</text>
</comment>
<organism evidence="5 6">
    <name type="scientific">Truncatella angustata</name>
    <dbReference type="NCBI Taxonomy" id="152316"/>
    <lineage>
        <taxon>Eukaryota</taxon>
        <taxon>Fungi</taxon>
        <taxon>Dikarya</taxon>
        <taxon>Ascomycota</taxon>
        <taxon>Pezizomycotina</taxon>
        <taxon>Sordariomycetes</taxon>
        <taxon>Xylariomycetidae</taxon>
        <taxon>Amphisphaeriales</taxon>
        <taxon>Sporocadaceae</taxon>
        <taxon>Truncatella</taxon>
    </lineage>
</organism>
<dbReference type="PROSITE" id="PS00122">
    <property type="entry name" value="CARBOXYLESTERASE_B_1"/>
    <property type="match status" value="1"/>
</dbReference>
<dbReference type="InterPro" id="IPR019819">
    <property type="entry name" value="Carboxylesterase_B_CS"/>
</dbReference>
<name>A0A9P8UML8_9PEZI</name>
<dbReference type="EC" id="3.1.1.-" evidence="3"/>